<name>A0ABN6QCN0_NOSCO</name>
<dbReference type="PANTHER" id="PTHR32182:SF22">
    <property type="entry name" value="ATP-DEPENDENT ENDONUCLEASE, OLD FAMILY-RELATED"/>
    <property type="match status" value="1"/>
</dbReference>
<evidence type="ECO:0000313" key="2">
    <source>
        <dbReference type="EMBL" id="BDI20907.1"/>
    </source>
</evidence>
<dbReference type="PANTHER" id="PTHR32182">
    <property type="entry name" value="DNA REPLICATION AND REPAIR PROTEIN RECF"/>
    <property type="match status" value="1"/>
</dbReference>
<dbReference type="Pfam" id="PF13175">
    <property type="entry name" value="AAA_15"/>
    <property type="match status" value="1"/>
</dbReference>
<dbReference type="Gene3D" id="3.40.50.300">
    <property type="entry name" value="P-loop containing nucleotide triphosphate hydrolases"/>
    <property type="match status" value="1"/>
</dbReference>
<protein>
    <recommendedName>
        <fullName evidence="1">AAA+ ATPase domain-containing protein</fullName>
    </recommendedName>
</protein>
<gene>
    <name evidence="2" type="ORF">ANSO36C_67090</name>
</gene>
<accession>A0ABN6QCN0</accession>
<keyword evidence="2" id="KW-0614">Plasmid</keyword>
<sequence>MKITKIELKNFRAFYGEHTIDLGKKGKNLLIYGENGSGKSSLLKAIELFIDSHVRDIQFSQHRNFFVTDADGGYVKISMRSSERDPEITYEWSDITRETHVPVIIEASKTKGSLDYKSLLEIYFPHIKDSEVDLFNLLIKTILSNSTNNLTGKRFSEEWAEIEQRIPRSRKHTRKVQELENSLTDFNFGLSSILNQLKNEAANILERFGYPVLLDFDFQGVTPDLENKCLKGNEVILRVDFLNTKFPLAHQFLNEAKLSAISLAIYLAALRVNPSSALKVLVLDDVLIGLDMSNRLPIINILKDQFNDYQIFLMTYDKEWYEILKRHFPSWKTIELYAGHASDYEMPVLVENKKYLDKAKAYLQANDHKAAAIYLRTAFEVKIKWFCEKMNIAIKYREKPKDLSTNDFWEPIKNAKNSDGTPKYINEDLVFHVELYRSFIMNPLSHAQLAIAPRQEIQDAIDTVERLEQALDAIVIV</sequence>
<keyword evidence="3" id="KW-1185">Reference proteome</keyword>
<proteinExistence type="predicted"/>
<dbReference type="InterPro" id="IPR003593">
    <property type="entry name" value="AAA+_ATPase"/>
</dbReference>
<dbReference type="InterPro" id="IPR027417">
    <property type="entry name" value="P-loop_NTPase"/>
</dbReference>
<evidence type="ECO:0000313" key="3">
    <source>
        <dbReference type="Proteomes" id="UP001055453"/>
    </source>
</evidence>
<geneLocation type="plasmid" evidence="2 3">
    <name>pANSO36B</name>
</geneLocation>
<dbReference type="RefSeq" id="WP_251960830.1">
    <property type="nucleotide sequence ID" value="NZ_AP025734.1"/>
</dbReference>
<dbReference type="SUPFAM" id="SSF52540">
    <property type="entry name" value="P-loop containing nucleoside triphosphate hydrolases"/>
    <property type="match status" value="1"/>
</dbReference>
<feature type="domain" description="AAA+ ATPase" evidence="1">
    <location>
        <begin position="25"/>
        <end position="352"/>
    </location>
</feature>
<organism evidence="2 3">
    <name type="scientific">Nostoc cf. commune SO-36</name>
    <dbReference type="NCBI Taxonomy" id="449208"/>
    <lineage>
        <taxon>Bacteria</taxon>
        <taxon>Bacillati</taxon>
        <taxon>Cyanobacteriota</taxon>
        <taxon>Cyanophyceae</taxon>
        <taxon>Nostocales</taxon>
        <taxon>Nostocaceae</taxon>
        <taxon>Nostoc</taxon>
    </lineage>
</organism>
<reference evidence="2" key="1">
    <citation type="submission" date="2022-04" db="EMBL/GenBank/DDBJ databases">
        <title>Complete genome sequence of a cyanobacterium, Nostoc sp. SO-36, isolated in Antarctica.</title>
        <authorList>
            <person name="Kanesaki Y."/>
            <person name="Effendi D."/>
            <person name="Sakamoto T."/>
            <person name="Ohtani S."/>
            <person name="Awai K."/>
        </authorList>
    </citation>
    <scope>NUCLEOTIDE SEQUENCE</scope>
    <source>
        <strain evidence="2">SO-36</strain>
        <plasmid evidence="2">pANSO36B</plasmid>
    </source>
</reference>
<dbReference type="Proteomes" id="UP001055453">
    <property type="component" value="Plasmid pANSO36B"/>
</dbReference>
<evidence type="ECO:0000259" key="1">
    <source>
        <dbReference type="SMART" id="SM00382"/>
    </source>
</evidence>
<dbReference type="SMART" id="SM00382">
    <property type="entry name" value="AAA"/>
    <property type="match status" value="1"/>
</dbReference>
<dbReference type="InterPro" id="IPR041685">
    <property type="entry name" value="AAA_GajA/Old/RecF-like"/>
</dbReference>
<dbReference type="EMBL" id="AP025734">
    <property type="protein sequence ID" value="BDI20907.1"/>
    <property type="molecule type" value="Genomic_DNA"/>
</dbReference>